<feature type="transmembrane region" description="Helical" evidence="2">
    <location>
        <begin position="170"/>
        <end position="188"/>
    </location>
</feature>
<gene>
    <name evidence="3" type="ORF">H4219_004171</name>
</gene>
<feature type="region of interest" description="Disordered" evidence="1">
    <location>
        <begin position="255"/>
        <end position="317"/>
    </location>
</feature>
<feature type="transmembrane region" description="Helical" evidence="2">
    <location>
        <begin position="391"/>
        <end position="411"/>
    </location>
</feature>
<comment type="caution">
    <text evidence="3">The sequence shown here is derived from an EMBL/GenBank/DDBJ whole genome shotgun (WGS) entry which is preliminary data.</text>
</comment>
<feature type="compositionally biased region" description="Polar residues" evidence="1">
    <location>
        <begin position="261"/>
        <end position="282"/>
    </location>
</feature>
<keyword evidence="2" id="KW-0812">Transmembrane</keyword>
<feature type="transmembrane region" description="Helical" evidence="2">
    <location>
        <begin position="351"/>
        <end position="371"/>
    </location>
</feature>
<feature type="transmembrane region" description="Helical" evidence="2">
    <location>
        <begin position="208"/>
        <end position="234"/>
    </location>
</feature>
<feature type="compositionally biased region" description="Basic and acidic residues" evidence="1">
    <location>
        <begin position="427"/>
        <end position="436"/>
    </location>
</feature>
<protein>
    <submittedName>
        <fullName evidence="3">Uncharacterized protein</fullName>
    </submittedName>
</protein>
<sequence length="498" mass="56456">MYFKDQGVMSSLLEAGSIIPASNNDNELEDFFHGGDVHQDVLYTTQLGNWAKVEVAVNIISIALSLIVIMAVVTMAFKYPDSAKRPSFRLSGWIAGADIILSTYKMVKSFPWYMQTLSVTSLRAMLWIAYFSELVFIFFTDCIMIHLQLTALQTRYKCVAERLSPYYESASIILALLLTHPFMYLFYITWDTVKDNILIVGDPKEFWAFTWCTLFIWELIGILYCIIICVWVVIRLYPLWMRMRDAKKIHEVSQKGRSMPVQASTPQQDSYLTNVTSRSSLRPSDIHKDKGASRYTATSASSSSSSSNIGNDNDSGNRLALEKPTTITAAEWKCSTTPKQMRDTRNAILRISLYALIPIITRTLCLLSQIFQGSVESTLFIPNYILMSSQGILNFAAFMLNPGMDIFWHWLATKWRNWRIKNGYGESHESRKEEQKQSQSVVSPTPSSSVMMMMGEVGLSSSGGYRHSTIGSSSPLSPLQQMSSFQPYQAFKSRKEKL</sequence>
<evidence type="ECO:0000256" key="1">
    <source>
        <dbReference type="SAM" id="MobiDB-lite"/>
    </source>
</evidence>
<feature type="transmembrane region" description="Helical" evidence="2">
    <location>
        <begin position="127"/>
        <end position="149"/>
    </location>
</feature>
<feature type="region of interest" description="Disordered" evidence="1">
    <location>
        <begin position="427"/>
        <end position="498"/>
    </location>
</feature>
<dbReference type="EMBL" id="JANBPU010000134">
    <property type="protein sequence ID" value="KAJ1915702.1"/>
    <property type="molecule type" value="Genomic_DNA"/>
</dbReference>
<keyword evidence="2" id="KW-0472">Membrane</keyword>
<feature type="compositionally biased region" description="Low complexity" evidence="1">
    <location>
        <begin position="437"/>
        <end position="464"/>
    </location>
</feature>
<dbReference type="AlphaFoldDB" id="A0A9W7ZY65"/>
<feature type="transmembrane region" description="Helical" evidence="2">
    <location>
        <begin position="55"/>
        <end position="76"/>
    </location>
</feature>
<feature type="compositionally biased region" description="Low complexity" evidence="1">
    <location>
        <begin position="472"/>
        <end position="484"/>
    </location>
</feature>
<proteinExistence type="predicted"/>
<evidence type="ECO:0000256" key="2">
    <source>
        <dbReference type="SAM" id="Phobius"/>
    </source>
</evidence>
<feature type="compositionally biased region" description="Low complexity" evidence="1">
    <location>
        <begin position="296"/>
        <end position="307"/>
    </location>
</feature>
<dbReference type="OrthoDB" id="3251871at2759"/>
<dbReference type="Proteomes" id="UP001150538">
    <property type="component" value="Unassembled WGS sequence"/>
</dbReference>
<name>A0A9W7ZY65_9FUNG</name>
<accession>A0A9W7ZY65</accession>
<evidence type="ECO:0000313" key="3">
    <source>
        <dbReference type="EMBL" id="KAJ1915702.1"/>
    </source>
</evidence>
<evidence type="ECO:0000313" key="4">
    <source>
        <dbReference type="Proteomes" id="UP001150538"/>
    </source>
</evidence>
<keyword evidence="4" id="KW-1185">Reference proteome</keyword>
<keyword evidence="2" id="KW-1133">Transmembrane helix</keyword>
<reference evidence="3" key="1">
    <citation type="submission" date="2022-07" db="EMBL/GenBank/DDBJ databases">
        <title>Phylogenomic reconstructions and comparative analyses of Kickxellomycotina fungi.</title>
        <authorList>
            <person name="Reynolds N.K."/>
            <person name="Stajich J.E."/>
            <person name="Barry K."/>
            <person name="Grigoriev I.V."/>
            <person name="Crous P."/>
            <person name="Smith M.E."/>
        </authorList>
    </citation>
    <scope>NUCLEOTIDE SEQUENCE</scope>
    <source>
        <strain evidence="3">NBRC 100468</strain>
    </source>
</reference>
<organism evidence="3 4">
    <name type="scientific">Mycoemilia scoparia</name>
    <dbReference type="NCBI Taxonomy" id="417184"/>
    <lineage>
        <taxon>Eukaryota</taxon>
        <taxon>Fungi</taxon>
        <taxon>Fungi incertae sedis</taxon>
        <taxon>Zoopagomycota</taxon>
        <taxon>Kickxellomycotina</taxon>
        <taxon>Kickxellomycetes</taxon>
        <taxon>Kickxellales</taxon>
        <taxon>Kickxellaceae</taxon>
        <taxon>Mycoemilia</taxon>
    </lineage>
</organism>